<keyword evidence="7" id="KW-1185">Reference proteome</keyword>
<evidence type="ECO:0000256" key="1">
    <source>
        <dbReference type="ARBA" id="ARBA00004613"/>
    </source>
</evidence>
<feature type="chain" id="PRO_5018766678" description="Pyroglutamylated RFamide peptide" evidence="5">
    <location>
        <begin position="30"/>
        <end position="154"/>
    </location>
</feature>
<protein>
    <recommendedName>
        <fullName evidence="8">Pyroglutamylated RFamide peptide</fullName>
    </recommendedName>
</protein>
<dbReference type="Proteomes" id="UP000261620">
    <property type="component" value="Unplaced"/>
</dbReference>
<comment type="similarity">
    <text evidence="2">Belongs to the RFamide neuropeptide family.</text>
</comment>
<keyword evidence="5" id="KW-0732">Signal</keyword>
<feature type="signal peptide" evidence="5">
    <location>
        <begin position="1"/>
        <end position="29"/>
    </location>
</feature>
<name>A0A3Q3X9E1_MOLML</name>
<comment type="subcellular location">
    <subcellularLocation>
        <location evidence="1">Secreted</location>
    </subcellularLocation>
</comment>
<dbReference type="InterPro" id="IPR024565">
    <property type="entry name" value="P518"/>
</dbReference>
<evidence type="ECO:0000256" key="3">
    <source>
        <dbReference type="ARBA" id="ARBA00022525"/>
    </source>
</evidence>
<keyword evidence="3" id="KW-0964">Secreted</keyword>
<evidence type="ECO:0000256" key="5">
    <source>
        <dbReference type="SAM" id="SignalP"/>
    </source>
</evidence>
<evidence type="ECO:0000256" key="4">
    <source>
        <dbReference type="ARBA" id="ARBA00022815"/>
    </source>
</evidence>
<evidence type="ECO:0000313" key="7">
    <source>
        <dbReference type="Proteomes" id="UP000261620"/>
    </source>
</evidence>
<dbReference type="Pfam" id="PF11109">
    <property type="entry name" value="RFamide_26RFa"/>
    <property type="match status" value="1"/>
</dbReference>
<dbReference type="Ensembl" id="ENSMMOT00000022547.1">
    <property type="protein sequence ID" value="ENSMMOP00000022179.1"/>
    <property type="gene ID" value="ENSMMOG00000016853.1"/>
</dbReference>
<accession>A0A3Q3X9E1</accession>
<evidence type="ECO:0008006" key="8">
    <source>
        <dbReference type="Google" id="ProtNLM"/>
    </source>
</evidence>
<dbReference type="GO" id="GO:0005576">
    <property type="term" value="C:extracellular region"/>
    <property type="evidence" value="ECO:0007669"/>
    <property type="project" value="UniProtKB-SubCell"/>
</dbReference>
<sequence>MTPALHLGSSQLTLLSLALLTSYPQPLSTLLPVAVLPELPLPPPAEDQRDDWPVRPDAWAQCSRDPLKPGEEEVLLRAQRGDLVARLMSPFPGGHSVEGYQEGGVAGSAGRKNEALVSIAGGLQAVSREKGGFGFRFGRKRWTGEGRDRAEQNE</sequence>
<dbReference type="OMA" id="LCPIPRS"/>
<dbReference type="AlphaFoldDB" id="A0A3Q3X9E1"/>
<evidence type="ECO:0000313" key="6">
    <source>
        <dbReference type="Ensembl" id="ENSMMOP00000022179.1"/>
    </source>
</evidence>
<proteinExistence type="inferred from homology"/>
<reference evidence="6" key="1">
    <citation type="submission" date="2025-08" db="UniProtKB">
        <authorList>
            <consortium name="Ensembl"/>
        </authorList>
    </citation>
    <scope>IDENTIFICATION</scope>
</reference>
<keyword evidence="4" id="KW-0027">Amidation</keyword>
<evidence type="ECO:0000256" key="2">
    <source>
        <dbReference type="ARBA" id="ARBA00005516"/>
    </source>
</evidence>
<organism evidence="6 7">
    <name type="scientific">Mola mola</name>
    <name type="common">Ocean sunfish</name>
    <name type="synonym">Tetraodon mola</name>
    <dbReference type="NCBI Taxonomy" id="94237"/>
    <lineage>
        <taxon>Eukaryota</taxon>
        <taxon>Metazoa</taxon>
        <taxon>Chordata</taxon>
        <taxon>Craniata</taxon>
        <taxon>Vertebrata</taxon>
        <taxon>Euteleostomi</taxon>
        <taxon>Actinopterygii</taxon>
        <taxon>Neopterygii</taxon>
        <taxon>Teleostei</taxon>
        <taxon>Neoteleostei</taxon>
        <taxon>Acanthomorphata</taxon>
        <taxon>Eupercaria</taxon>
        <taxon>Tetraodontiformes</taxon>
        <taxon>Molidae</taxon>
        <taxon>Mola</taxon>
    </lineage>
</organism>
<dbReference type="GO" id="GO:0031854">
    <property type="term" value="F:orexigenic neuropeptide QRFP receptor binding"/>
    <property type="evidence" value="ECO:0007669"/>
    <property type="project" value="InterPro"/>
</dbReference>
<reference evidence="6" key="2">
    <citation type="submission" date="2025-09" db="UniProtKB">
        <authorList>
            <consortium name="Ensembl"/>
        </authorList>
    </citation>
    <scope>IDENTIFICATION</scope>
</reference>